<dbReference type="Pfam" id="PF13176">
    <property type="entry name" value="TPR_7"/>
    <property type="match status" value="1"/>
</dbReference>
<feature type="repeat" description="TPR" evidence="1">
    <location>
        <begin position="1344"/>
        <end position="1377"/>
    </location>
</feature>
<dbReference type="InterPro" id="IPR006597">
    <property type="entry name" value="Sel1-like"/>
</dbReference>
<dbReference type="Gene3D" id="1.25.40.10">
    <property type="entry name" value="Tetratricopeptide repeat domain"/>
    <property type="match status" value="4"/>
</dbReference>
<dbReference type="InterPro" id="IPR019734">
    <property type="entry name" value="TPR_rpt"/>
</dbReference>
<dbReference type="KEGG" id="bfo:118419234"/>
<dbReference type="SMART" id="SM00028">
    <property type="entry name" value="TPR"/>
    <property type="match status" value="16"/>
</dbReference>
<evidence type="ECO:0000256" key="1">
    <source>
        <dbReference type="PROSITE-ProRule" id="PRU00339"/>
    </source>
</evidence>
<dbReference type="RefSeq" id="XP_035681476.1">
    <property type="nucleotide sequence ID" value="XM_035825583.1"/>
</dbReference>
<keyword evidence="1" id="KW-0802">TPR repeat</keyword>
<dbReference type="PROSITE" id="PS50005">
    <property type="entry name" value="TPR"/>
    <property type="match status" value="11"/>
</dbReference>
<accession>A0A9J7LEQ1</accession>
<dbReference type="SMART" id="SM00671">
    <property type="entry name" value="SEL1"/>
    <property type="match status" value="5"/>
</dbReference>
<feature type="repeat" description="TPR" evidence="1">
    <location>
        <begin position="1036"/>
        <end position="1069"/>
    </location>
</feature>
<dbReference type="GeneID" id="118419234"/>
<dbReference type="Proteomes" id="UP000001554">
    <property type="component" value="Chromosome 7"/>
</dbReference>
<dbReference type="InterPro" id="IPR011990">
    <property type="entry name" value="TPR-like_helical_dom_sf"/>
</dbReference>
<feature type="repeat" description="TPR" evidence="1">
    <location>
        <begin position="948"/>
        <end position="981"/>
    </location>
</feature>
<reference evidence="3" key="1">
    <citation type="journal article" date="2020" name="Nat. Ecol. Evol.">
        <title>Deeply conserved synteny resolves early events in vertebrate evolution.</title>
        <authorList>
            <person name="Simakov O."/>
            <person name="Marletaz F."/>
            <person name="Yue J.X."/>
            <person name="O'Connell B."/>
            <person name="Jenkins J."/>
            <person name="Brandt A."/>
            <person name="Calef R."/>
            <person name="Tung C.H."/>
            <person name="Huang T.K."/>
            <person name="Schmutz J."/>
            <person name="Satoh N."/>
            <person name="Yu J.K."/>
            <person name="Putnam N.H."/>
            <person name="Green R.E."/>
            <person name="Rokhsar D.S."/>
        </authorList>
    </citation>
    <scope>NUCLEOTIDE SEQUENCE [LARGE SCALE GENOMIC DNA]</scope>
    <source>
        <strain evidence="3">S238N-H82</strain>
    </source>
</reference>
<organism evidence="3 4">
    <name type="scientific">Branchiostoma floridae</name>
    <name type="common">Florida lancelet</name>
    <name type="synonym">Amphioxus</name>
    <dbReference type="NCBI Taxonomy" id="7739"/>
    <lineage>
        <taxon>Eukaryota</taxon>
        <taxon>Metazoa</taxon>
        <taxon>Chordata</taxon>
        <taxon>Cephalochordata</taxon>
        <taxon>Leptocardii</taxon>
        <taxon>Amphioxiformes</taxon>
        <taxon>Branchiostomatidae</taxon>
        <taxon>Branchiostoma</taxon>
    </lineage>
</organism>
<feature type="repeat" description="TPR" evidence="1">
    <location>
        <begin position="1256"/>
        <end position="1289"/>
    </location>
</feature>
<dbReference type="PANTHER" id="PTHR19959">
    <property type="entry name" value="KINESIN LIGHT CHAIN"/>
    <property type="match status" value="1"/>
</dbReference>
<sequence>MQKLSTVVEGFRELDLAFNHNDDLAVVQQQYASKLIHAITCGDELSECEALKSLGDVYLRKTKACAHKTSNFRKACALYMALSHRCRSTEEKQVAQHRIRYAEKCTKLIHNERHIYTEIEISDNSTLAVSIALQKVDQIKTNGQNMMPLIQGYTNSFVRAIIDGNKHLEVESLKTLGDLYQKRGVARKDSADLDKASGLYIRALKRCDDSNDGIETLAHRIRYARKVKEKVKRQQQKEQANNRKSRHRHQLQAPPTSNQRTRDFIRYTKREGLKIGEGITRPVNISRNAQGDSDSIYKEQLKEGCRALQAADMDKAEQHFATALKSVHVKNVNTSQHWKEAEPLYKLGDVYLKRGIQSKDGGDFTKAAALCNSALVRSRAEHKESIKQRILNITQSFLTHVLETDHTVDAHDGEKHKLMLKGNREHVEKEIKRIEQQVDPYRLDDDDPKTTIMEEKRAEEVKALFLTIAYHRKEFISGLVDECIEIMGPPPCMFAFIGLGSQATGLVTPYSDLEFAILVERETDNNVRYFRNLTHYLHLKVINLGETILPAMAIKSLNDFHSNDPLDNWYYDFKTPRGFAFDGAMPNACKTPLGRGKTCELIHTPSELIKILKDDLTMHLKKGYHLASILGNVCILTGEEDLVDEYNALWSQQLQGTGGIIPLLDAVTTLSENASTFKLQAVTSGLLNVKKEIYRFCSLAVSCWALLNNIKLTTTWETIQKMKENGVINSENAHHLMVLVSISAELRLRTYMNNRGQVENMSALSSMPTDTGIEEKLQKVFYFSNTQQLMRYYYSARPLKYFISQLAKGQAPKQAPILFEKSSKLKSEVYKSLCDYQKSKTCLEQALHDVVQKNGKNEDFVESLNNLGDAWRNIGDSKKAVSYYEQSLQMQLTIYGESAVHPNIASTLNNLGNARKDIGDYRGAIGHYEQSLQMKLTMYDDTVNPAIAASLYNLGATWNDLGHHRKSVSYFEESLQMRRRIYGDNTTHPDIADSLYNLGNAWRELGDFEKALSYSEQSLQMQQTIYGESTAHPAISASLDNLANTWIELGNPKKAINFYEQALKMRRSIFGEDTVHPDIARSLHNIGNCWSDLGDYRKSQGYFEQSLEMMQSIHGNGTAHSDMATLLSNLGAIWRDLGNPRKAVSYYEQSIKMQQFIYGESSAHPDIARSLDNLGHSVRDLRFHKEALTCYEYSLRMRHITYGQDTAHPAIAVSLSNLGNVWSDFGDLPKAIGYHKQSLQMMRSIFGESTAHRAIAKVLNNLGANYGDHGDYTNAVGYYEQSLQMQRSIYGENSSNHDIADSLLNLGNAWSEVGDHGKAISCYEQSLQMRRHIYGESIAHYHIAQSLSNLGHSWSDLGDYRQAYSYHEEALHMLESIYGECTAHPDIAQALCNLGAACGDLKDYRKSVRYFEQSLKMQQSIYIEDTSHPHIALSLHNLAAAWWKLGEYDMAESYALQAMQMKCSRDLQEK</sequence>
<feature type="repeat" description="TPR" evidence="1">
    <location>
        <begin position="1300"/>
        <end position="1333"/>
    </location>
</feature>
<evidence type="ECO:0000313" key="3">
    <source>
        <dbReference type="Proteomes" id="UP000001554"/>
    </source>
</evidence>
<name>A0A9J7LEQ1_BRAFL</name>
<feature type="repeat" description="TPR" evidence="1">
    <location>
        <begin position="1388"/>
        <end position="1421"/>
    </location>
</feature>
<keyword evidence="3" id="KW-1185">Reference proteome</keyword>
<feature type="repeat" description="TPR" evidence="1">
    <location>
        <begin position="1124"/>
        <end position="1157"/>
    </location>
</feature>
<feature type="region of interest" description="Disordered" evidence="2">
    <location>
        <begin position="227"/>
        <end position="261"/>
    </location>
</feature>
<feature type="repeat" description="TPR" evidence="1">
    <location>
        <begin position="1080"/>
        <end position="1113"/>
    </location>
</feature>
<protein>
    <submittedName>
        <fullName evidence="4">Uncharacterized protein LOC118419234</fullName>
    </submittedName>
</protein>
<gene>
    <name evidence="4" type="primary">LOC118419234</name>
</gene>
<feature type="repeat" description="TPR" evidence="1">
    <location>
        <begin position="905"/>
        <end position="938"/>
    </location>
</feature>
<dbReference type="PANTHER" id="PTHR19959:SF119">
    <property type="entry name" value="FUNGAL LIPASE-LIKE DOMAIN-CONTAINING PROTEIN"/>
    <property type="match status" value="1"/>
</dbReference>
<feature type="repeat" description="TPR" evidence="1">
    <location>
        <begin position="992"/>
        <end position="1025"/>
    </location>
</feature>
<dbReference type="Pfam" id="PF13424">
    <property type="entry name" value="TPR_12"/>
    <property type="match status" value="5"/>
</dbReference>
<evidence type="ECO:0000313" key="4">
    <source>
        <dbReference type="RefSeq" id="XP_035681476.1"/>
    </source>
</evidence>
<reference evidence="4" key="2">
    <citation type="submission" date="2025-08" db="UniProtKB">
        <authorList>
            <consortium name="RefSeq"/>
        </authorList>
    </citation>
    <scope>IDENTIFICATION</scope>
    <source>
        <strain evidence="4">S238N-H82</strain>
        <tissue evidence="4">Testes</tissue>
    </source>
</reference>
<evidence type="ECO:0000256" key="2">
    <source>
        <dbReference type="SAM" id="MobiDB-lite"/>
    </source>
</evidence>
<dbReference type="OrthoDB" id="9991614at2759"/>
<proteinExistence type="predicted"/>
<dbReference type="SUPFAM" id="SSF48452">
    <property type="entry name" value="TPR-like"/>
    <property type="match status" value="3"/>
</dbReference>
<dbReference type="Pfam" id="PF13374">
    <property type="entry name" value="TPR_10"/>
    <property type="match status" value="2"/>
</dbReference>
<feature type="repeat" description="TPR" evidence="1">
    <location>
        <begin position="861"/>
        <end position="894"/>
    </location>
</feature>